<dbReference type="Proteomes" id="UP000596742">
    <property type="component" value="Unassembled WGS sequence"/>
</dbReference>
<dbReference type="EMBL" id="UYJE01010434">
    <property type="protein sequence ID" value="VDI83173.1"/>
    <property type="molecule type" value="Genomic_DNA"/>
</dbReference>
<evidence type="ECO:0000256" key="1">
    <source>
        <dbReference type="SAM" id="MobiDB-lite"/>
    </source>
</evidence>
<comment type="caution">
    <text evidence="2">The sequence shown here is derived from an EMBL/GenBank/DDBJ whole genome shotgun (WGS) entry which is preliminary data.</text>
</comment>
<dbReference type="AlphaFoldDB" id="A0A8B6HPF9"/>
<sequence>MTVTAPTSCGKTFFVKQLLQNSRFIQPTIQRIIWLYDVGNHSNDTFKRQLDLPLDESKVHSDIVQQIQDIAENDTDYETQIRRILMKKRHQFDELFDDDYFEINTDTEDNDDEDDEEDTDEDIQEED</sequence>
<proteinExistence type="predicted"/>
<evidence type="ECO:0000313" key="2">
    <source>
        <dbReference type="EMBL" id="VDI83173.1"/>
    </source>
</evidence>
<feature type="region of interest" description="Disordered" evidence="1">
    <location>
        <begin position="101"/>
        <end position="127"/>
    </location>
</feature>
<gene>
    <name evidence="2" type="ORF">MGAL_10B018175</name>
</gene>
<name>A0A8B6HPF9_MYTGA</name>
<organism evidence="2 3">
    <name type="scientific">Mytilus galloprovincialis</name>
    <name type="common">Mediterranean mussel</name>
    <dbReference type="NCBI Taxonomy" id="29158"/>
    <lineage>
        <taxon>Eukaryota</taxon>
        <taxon>Metazoa</taxon>
        <taxon>Spiralia</taxon>
        <taxon>Lophotrochozoa</taxon>
        <taxon>Mollusca</taxon>
        <taxon>Bivalvia</taxon>
        <taxon>Autobranchia</taxon>
        <taxon>Pteriomorphia</taxon>
        <taxon>Mytilida</taxon>
        <taxon>Mytiloidea</taxon>
        <taxon>Mytilidae</taxon>
        <taxon>Mytilinae</taxon>
        <taxon>Mytilus</taxon>
    </lineage>
</organism>
<evidence type="ECO:0000313" key="3">
    <source>
        <dbReference type="Proteomes" id="UP000596742"/>
    </source>
</evidence>
<protein>
    <submittedName>
        <fullName evidence="2">Uncharacterized protein</fullName>
    </submittedName>
</protein>
<accession>A0A8B6HPF9</accession>
<reference evidence="2" key="1">
    <citation type="submission" date="2018-11" db="EMBL/GenBank/DDBJ databases">
        <authorList>
            <person name="Alioto T."/>
            <person name="Alioto T."/>
        </authorList>
    </citation>
    <scope>NUCLEOTIDE SEQUENCE</scope>
</reference>
<keyword evidence="3" id="KW-1185">Reference proteome</keyword>